<dbReference type="InterPro" id="IPR007627">
    <property type="entry name" value="RNA_pol_sigma70_r2"/>
</dbReference>
<dbReference type="Gene3D" id="1.10.1740.10">
    <property type="match status" value="1"/>
</dbReference>
<dbReference type="Pfam" id="PF08281">
    <property type="entry name" value="Sigma70_r4_2"/>
    <property type="match status" value="1"/>
</dbReference>
<dbReference type="InterPro" id="IPR013249">
    <property type="entry name" value="RNA_pol_sigma70_r4_t2"/>
</dbReference>
<dbReference type="CDD" id="cd06171">
    <property type="entry name" value="Sigma70_r4"/>
    <property type="match status" value="1"/>
</dbReference>
<protein>
    <submittedName>
        <fullName evidence="7">RNA polymerase sigma factor</fullName>
    </submittedName>
</protein>
<keyword evidence="2" id="KW-0805">Transcription regulation</keyword>
<feature type="domain" description="RNA polymerase sigma-70 region 2" evidence="5">
    <location>
        <begin position="24"/>
        <end position="88"/>
    </location>
</feature>
<proteinExistence type="inferred from homology"/>
<dbReference type="GO" id="GO:0016987">
    <property type="term" value="F:sigma factor activity"/>
    <property type="evidence" value="ECO:0007669"/>
    <property type="project" value="UniProtKB-KW"/>
</dbReference>
<dbReference type="InterPro" id="IPR013324">
    <property type="entry name" value="RNA_pol_sigma_r3/r4-like"/>
</dbReference>
<evidence type="ECO:0000256" key="1">
    <source>
        <dbReference type="ARBA" id="ARBA00010641"/>
    </source>
</evidence>
<keyword evidence="8" id="KW-1185">Reference proteome</keyword>
<feature type="domain" description="RNA polymerase sigma factor 70 region 4 type 2" evidence="6">
    <location>
        <begin position="123"/>
        <end position="173"/>
    </location>
</feature>
<dbReference type="InterPro" id="IPR014284">
    <property type="entry name" value="RNA_pol_sigma-70_dom"/>
</dbReference>
<dbReference type="Proteomes" id="UP000669179">
    <property type="component" value="Unassembled WGS sequence"/>
</dbReference>
<evidence type="ECO:0000259" key="6">
    <source>
        <dbReference type="Pfam" id="PF08281"/>
    </source>
</evidence>
<dbReference type="GO" id="GO:0006352">
    <property type="term" value="P:DNA-templated transcription initiation"/>
    <property type="evidence" value="ECO:0007669"/>
    <property type="project" value="InterPro"/>
</dbReference>
<dbReference type="SUPFAM" id="SSF88659">
    <property type="entry name" value="Sigma3 and sigma4 domains of RNA polymerase sigma factors"/>
    <property type="match status" value="1"/>
</dbReference>
<dbReference type="Pfam" id="PF04542">
    <property type="entry name" value="Sigma70_r2"/>
    <property type="match status" value="1"/>
</dbReference>
<name>A0A939P824_9ACTN</name>
<dbReference type="SUPFAM" id="SSF88946">
    <property type="entry name" value="Sigma2 domain of RNA polymerase sigma factors"/>
    <property type="match status" value="1"/>
</dbReference>
<dbReference type="EMBL" id="JAGEOJ010000003">
    <property type="protein sequence ID" value="MBO2447345.1"/>
    <property type="molecule type" value="Genomic_DNA"/>
</dbReference>
<dbReference type="AlphaFoldDB" id="A0A939P824"/>
<dbReference type="PANTHER" id="PTHR43133:SF25">
    <property type="entry name" value="RNA POLYMERASE SIGMA FACTOR RFAY-RELATED"/>
    <property type="match status" value="1"/>
</dbReference>
<organism evidence="7 8">
    <name type="scientific">Actinomadura barringtoniae</name>
    <dbReference type="NCBI Taxonomy" id="1427535"/>
    <lineage>
        <taxon>Bacteria</taxon>
        <taxon>Bacillati</taxon>
        <taxon>Actinomycetota</taxon>
        <taxon>Actinomycetes</taxon>
        <taxon>Streptosporangiales</taxon>
        <taxon>Thermomonosporaceae</taxon>
        <taxon>Actinomadura</taxon>
    </lineage>
</organism>
<dbReference type="InterPro" id="IPR039425">
    <property type="entry name" value="RNA_pol_sigma-70-like"/>
</dbReference>
<gene>
    <name evidence="7" type="ORF">J4573_09635</name>
</gene>
<evidence type="ECO:0000313" key="7">
    <source>
        <dbReference type="EMBL" id="MBO2447345.1"/>
    </source>
</evidence>
<evidence type="ECO:0000256" key="3">
    <source>
        <dbReference type="ARBA" id="ARBA00023082"/>
    </source>
</evidence>
<dbReference type="Gene3D" id="1.10.10.10">
    <property type="entry name" value="Winged helix-like DNA-binding domain superfamily/Winged helix DNA-binding domain"/>
    <property type="match status" value="1"/>
</dbReference>
<dbReference type="GO" id="GO:0003677">
    <property type="term" value="F:DNA binding"/>
    <property type="evidence" value="ECO:0007669"/>
    <property type="project" value="InterPro"/>
</dbReference>
<evidence type="ECO:0000256" key="4">
    <source>
        <dbReference type="ARBA" id="ARBA00023163"/>
    </source>
</evidence>
<dbReference type="InterPro" id="IPR036388">
    <property type="entry name" value="WH-like_DNA-bd_sf"/>
</dbReference>
<comment type="similarity">
    <text evidence="1">Belongs to the sigma-70 factor family. ECF subfamily.</text>
</comment>
<accession>A0A939P824</accession>
<dbReference type="NCBIfam" id="TIGR02937">
    <property type="entry name" value="sigma70-ECF"/>
    <property type="match status" value="1"/>
</dbReference>
<evidence type="ECO:0000313" key="8">
    <source>
        <dbReference type="Proteomes" id="UP000669179"/>
    </source>
</evidence>
<evidence type="ECO:0000259" key="5">
    <source>
        <dbReference type="Pfam" id="PF04542"/>
    </source>
</evidence>
<dbReference type="PANTHER" id="PTHR43133">
    <property type="entry name" value="RNA POLYMERASE ECF-TYPE SIGMA FACTO"/>
    <property type="match status" value="1"/>
</dbReference>
<keyword evidence="3" id="KW-0731">Sigma factor</keyword>
<evidence type="ECO:0000256" key="2">
    <source>
        <dbReference type="ARBA" id="ARBA00023015"/>
    </source>
</evidence>
<sequence>MEATSDAALIAKSLDEPDWFSVIFDRYHAAIHRFVASRLGDAADDVAAATFLAAFDQRGRYDQTRPEARAWLYGIATNLIARHRRAEVRGYRAAARARGRQDAENHDQRVAERVSAEALSPELARGLARLSRGDRDALLLVVVAQLSYEETAFALGIPIGTVGSRVNRARRQLRSALNTREDLDHG</sequence>
<comment type="caution">
    <text evidence="7">The sequence shown here is derived from an EMBL/GenBank/DDBJ whole genome shotgun (WGS) entry which is preliminary data.</text>
</comment>
<keyword evidence="4" id="KW-0804">Transcription</keyword>
<reference evidence="7" key="1">
    <citation type="submission" date="2021-03" db="EMBL/GenBank/DDBJ databases">
        <authorList>
            <person name="Kanchanasin P."/>
            <person name="Saeng-In P."/>
            <person name="Phongsopitanun W."/>
            <person name="Yuki M."/>
            <person name="Kudo T."/>
            <person name="Ohkuma M."/>
            <person name="Tanasupawat S."/>
        </authorList>
    </citation>
    <scope>NUCLEOTIDE SEQUENCE</scope>
    <source>
        <strain evidence="7">GKU 128</strain>
    </source>
</reference>
<dbReference type="InterPro" id="IPR013325">
    <property type="entry name" value="RNA_pol_sigma_r2"/>
</dbReference>